<dbReference type="RefSeq" id="WP_103066825.1">
    <property type="nucleotide sequence ID" value="NZ_AZRL01000012.1"/>
</dbReference>
<dbReference type="Pfam" id="PF02645">
    <property type="entry name" value="DegV"/>
    <property type="match status" value="1"/>
</dbReference>
<evidence type="ECO:0000313" key="3">
    <source>
        <dbReference type="Proteomes" id="UP000236434"/>
    </source>
</evidence>
<accession>A0A2K1P0Q6</accession>
<dbReference type="PANTHER" id="PTHR33434">
    <property type="entry name" value="DEGV DOMAIN-CONTAINING PROTEIN DR_1986-RELATED"/>
    <property type="match status" value="1"/>
</dbReference>
<dbReference type="Gene3D" id="3.40.50.10170">
    <property type="match status" value="1"/>
</dbReference>
<comment type="caution">
    <text evidence="2">The sequence shown here is derived from an EMBL/GenBank/DDBJ whole genome shotgun (WGS) entry which is preliminary data.</text>
</comment>
<organism evidence="2 3">
    <name type="scientific">Petrotoga olearia DSM 13574</name>
    <dbReference type="NCBI Taxonomy" id="1122955"/>
    <lineage>
        <taxon>Bacteria</taxon>
        <taxon>Thermotogati</taxon>
        <taxon>Thermotogota</taxon>
        <taxon>Thermotogae</taxon>
        <taxon>Petrotogales</taxon>
        <taxon>Petrotogaceae</taxon>
        <taxon>Petrotoga</taxon>
    </lineage>
</organism>
<sequence>MPKIGIVTDNTCDIEPKQLEEMGIGFVSLYVKWKGKFERAVDIDTDDFYEFLKTSDYIPATSQPTPQDFEEVYRKMLKDYDELISVHLSEKLSGTYNSARIAAQNLDEKRIHIVESYEATWGLGHLVLELKKLIDSGEYSIEELEGFVEHFHEKVNVYFTVGSLNYLAKGGRIGRATAFLGSMLNIKPLLKLENGEILPIKRIRGYNKIIKELSTLAMEEKGKGELKNITVEHTGSLKLGGDLLDEVVKLGVPREKIIFEPMDIIIGMHLGPDSGGIVTSWE</sequence>
<dbReference type="Gene3D" id="3.30.1180.10">
    <property type="match status" value="1"/>
</dbReference>
<dbReference type="SUPFAM" id="SSF82549">
    <property type="entry name" value="DAK1/DegV-like"/>
    <property type="match status" value="1"/>
</dbReference>
<dbReference type="NCBIfam" id="TIGR00762">
    <property type="entry name" value="DegV"/>
    <property type="match status" value="1"/>
</dbReference>
<dbReference type="InterPro" id="IPR003797">
    <property type="entry name" value="DegV"/>
</dbReference>
<dbReference type="PANTHER" id="PTHR33434:SF2">
    <property type="entry name" value="FATTY ACID-BINDING PROTEIN TM_1468"/>
    <property type="match status" value="1"/>
</dbReference>
<dbReference type="InterPro" id="IPR050270">
    <property type="entry name" value="DegV_domain_contain"/>
</dbReference>
<protein>
    <submittedName>
        <fullName evidence="2">Fatty acid-binding protein DegV</fullName>
    </submittedName>
</protein>
<dbReference type="PROSITE" id="PS51482">
    <property type="entry name" value="DEGV"/>
    <property type="match status" value="1"/>
</dbReference>
<keyword evidence="1" id="KW-0446">Lipid-binding</keyword>
<dbReference type="Proteomes" id="UP000236434">
    <property type="component" value="Unassembled WGS sequence"/>
</dbReference>
<proteinExistence type="predicted"/>
<gene>
    <name evidence="2" type="ORF">X929_04440</name>
</gene>
<evidence type="ECO:0000256" key="1">
    <source>
        <dbReference type="ARBA" id="ARBA00023121"/>
    </source>
</evidence>
<dbReference type="GO" id="GO:0008289">
    <property type="term" value="F:lipid binding"/>
    <property type="evidence" value="ECO:0007669"/>
    <property type="project" value="UniProtKB-KW"/>
</dbReference>
<dbReference type="EMBL" id="AZRL01000012">
    <property type="protein sequence ID" value="PNR96366.1"/>
    <property type="molecule type" value="Genomic_DNA"/>
</dbReference>
<name>A0A2K1P0Q6_9BACT</name>
<evidence type="ECO:0000313" key="2">
    <source>
        <dbReference type="EMBL" id="PNR96366.1"/>
    </source>
</evidence>
<dbReference type="OrthoDB" id="9780660at2"/>
<dbReference type="InterPro" id="IPR043168">
    <property type="entry name" value="DegV_C"/>
</dbReference>
<dbReference type="AlphaFoldDB" id="A0A2K1P0Q6"/>
<reference evidence="2 3" key="1">
    <citation type="submission" date="2013-12" db="EMBL/GenBank/DDBJ databases">
        <title>Comparative genomics of Petrotoga isolates.</title>
        <authorList>
            <person name="Nesbo C.L."/>
            <person name="Charchuk R."/>
            <person name="Chow K."/>
        </authorList>
    </citation>
    <scope>NUCLEOTIDE SEQUENCE [LARGE SCALE GENOMIC DNA]</scope>
    <source>
        <strain evidence="2 3">DSM 13574</strain>
    </source>
</reference>